<name>A0A6A6ULK9_9PEZI</name>
<protein>
    <submittedName>
        <fullName evidence="2">Uncharacterized protein</fullName>
    </submittedName>
</protein>
<evidence type="ECO:0000313" key="2">
    <source>
        <dbReference type="EMBL" id="KAF2671968.1"/>
    </source>
</evidence>
<keyword evidence="3" id="KW-1185">Reference proteome</keyword>
<feature type="transmembrane region" description="Helical" evidence="1">
    <location>
        <begin position="71"/>
        <end position="91"/>
    </location>
</feature>
<reference evidence="2" key="1">
    <citation type="journal article" date="2020" name="Stud. Mycol.">
        <title>101 Dothideomycetes genomes: a test case for predicting lifestyles and emergence of pathogens.</title>
        <authorList>
            <person name="Haridas S."/>
            <person name="Albert R."/>
            <person name="Binder M."/>
            <person name="Bloem J."/>
            <person name="Labutti K."/>
            <person name="Salamov A."/>
            <person name="Andreopoulos B."/>
            <person name="Baker S."/>
            <person name="Barry K."/>
            <person name="Bills G."/>
            <person name="Bluhm B."/>
            <person name="Cannon C."/>
            <person name="Castanera R."/>
            <person name="Culley D."/>
            <person name="Daum C."/>
            <person name="Ezra D."/>
            <person name="Gonzalez J."/>
            <person name="Henrissat B."/>
            <person name="Kuo A."/>
            <person name="Liang C."/>
            <person name="Lipzen A."/>
            <person name="Lutzoni F."/>
            <person name="Magnuson J."/>
            <person name="Mondo S."/>
            <person name="Nolan M."/>
            <person name="Ohm R."/>
            <person name="Pangilinan J."/>
            <person name="Park H.-J."/>
            <person name="Ramirez L."/>
            <person name="Alfaro M."/>
            <person name="Sun H."/>
            <person name="Tritt A."/>
            <person name="Yoshinaga Y."/>
            <person name="Zwiers L.-H."/>
            <person name="Turgeon B."/>
            <person name="Goodwin S."/>
            <person name="Spatafora J."/>
            <person name="Crous P."/>
            <person name="Grigoriev I."/>
        </authorList>
    </citation>
    <scope>NUCLEOTIDE SEQUENCE</scope>
    <source>
        <strain evidence="2">CBS 115976</strain>
    </source>
</reference>
<keyword evidence="1" id="KW-1133">Transmembrane helix</keyword>
<accession>A0A6A6ULK9</accession>
<gene>
    <name evidence="2" type="ORF">BT63DRAFT_184831</name>
</gene>
<organism evidence="2 3">
    <name type="scientific">Microthyrium microscopicum</name>
    <dbReference type="NCBI Taxonomy" id="703497"/>
    <lineage>
        <taxon>Eukaryota</taxon>
        <taxon>Fungi</taxon>
        <taxon>Dikarya</taxon>
        <taxon>Ascomycota</taxon>
        <taxon>Pezizomycotina</taxon>
        <taxon>Dothideomycetes</taxon>
        <taxon>Dothideomycetes incertae sedis</taxon>
        <taxon>Microthyriales</taxon>
        <taxon>Microthyriaceae</taxon>
        <taxon>Microthyrium</taxon>
    </lineage>
</organism>
<sequence>MGWHISRALMIPIWIEGLVIIMTLLPEQIREFKRWAKTHFHGDMLVAEIMFACQVHDSSHDSSFELIFARISYRDSILAIFVVLVLVATMYETGWRRTRRNSSTTILLAPTPDILPRLQTFSIRYHQSF</sequence>
<evidence type="ECO:0000313" key="3">
    <source>
        <dbReference type="Proteomes" id="UP000799302"/>
    </source>
</evidence>
<keyword evidence="1" id="KW-0812">Transmembrane</keyword>
<dbReference type="EMBL" id="MU004232">
    <property type="protein sequence ID" value="KAF2671968.1"/>
    <property type="molecule type" value="Genomic_DNA"/>
</dbReference>
<dbReference type="AlphaFoldDB" id="A0A6A6ULK9"/>
<proteinExistence type="predicted"/>
<keyword evidence="1" id="KW-0472">Membrane</keyword>
<evidence type="ECO:0000256" key="1">
    <source>
        <dbReference type="SAM" id="Phobius"/>
    </source>
</evidence>
<dbReference type="Proteomes" id="UP000799302">
    <property type="component" value="Unassembled WGS sequence"/>
</dbReference>